<accession>A0A4R6TRE5</accession>
<proteinExistence type="predicted"/>
<reference evidence="1 2" key="1">
    <citation type="submission" date="2019-03" db="EMBL/GenBank/DDBJ databases">
        <title>Genomic Encyclopedia of Type Strains, Phase IV (KMG-IV): sequencing the most valuable type-strain genomes for metagenomic binning, comparative biology and taxonomic classification.</title>
        <authorList>
            <person name="Goeker M."/>
        </authorList>
    </citation>
    <scope>NUCLEOTIDE SEQUENCE [LARGE SCALE GENOMIC DNA]</scope>
    <source>
        <strain evidence="1 2">DSM 28697</strain>
    </source>
</reference>
<name>A0A4R6TRE5_9BACI</name>
<dbReference type="Proteomes" id="UP000295632">
    <property type="component" value="Unassembled WGS sequence"/>
</dbReference>
<organism evidence="1 2">
    <name type="scientific">Aureibacillus halotolerans</name>
    <dbReference type="NCBI Taxonomy" id="1508390"/>
    <lineage>
        <taxon>Bacteria</taxon>
        <taxon>Bacillati</taxon>
        <taxon>Bacillota</taxon>
        <taxon>Bacilli</taxon>
        <taxon>Bacillales</taxon>
        <taxon>Bacillaceae</taxon>
        <taxon>Aureibacillus</taxon>
    </lineage>
</organism>
<evidence type="ECO:0000313" key="2">
    <source>
        <dbReference type="Proteomes" id="UP000295632"/>
    </source>
</evidence>
<keyword evidence="2" id="KW-1185">Reference proteome</keyword>
<gene>
    <name evidence="1" type="ORF">EV213_12229</name>
</gene>
<protein>
    <recommendedName>
        <fullName evidence="3">YhfH-like protein</fullName>
    </recommendedName>
</protein>
<evidence type="ECO:0000313" key="1">
    <source>
        <dbReference type="EMBL" id="TDQ35242.1"/>
    </source>
</evidence>
<dbReference type="EMBL" id="SNYJ01000022">
    <property type="protein sequence ID" value="TDQ35242.1"/>
    <property type="molecule type" value="Genomic_DNA"/>
</dbReference>
<evidence type="ECO:0008006" key="3">
    <source>
        <dbReference type="Google" id="ProtNLM"/>
    </source>
</evidence>
<dbReference type="AlphaFoldDB" id="A0A4R6TRE5"/>
<comment type="caution">
    <text evidence="1">The sequence shown here is derived from an EMBL/GenBank/DDBJ whole genome shotgun (WGS) entry which is preliminary data.</text>
</comment>
<sequence>MTDALLDGLLCESCGDLIDGETTGYPRKCDDCEEEY</sequence>